<dbReference type="PROSITE" id="PS51257">
    <property type="entry name" value="PROKAR_LIPOPROTEIN"/>
    <property type="match status" value="1"/>
</dbReference>
<dbReference type="RefSeq" id="WP_161003416.1">
    <property type="nucleotide sequence ID" value="NZ_WEZQ01000006.1"/>
</dbReference>
<accession>A0A6N9I2A3</accession>
<feature type="region of interest" description="Disordered" evidence="1">
    <location>
        <begin position="207"/>
        <end position="281"/>
    </location>
</feature>
<evidence type="ECO:0000256" key="2">
    <source>
        <dbReference type="SAM" id="SignalP"/>
    </source>
</evidence>
<reference evidence="3 4" key="1">
    <citation type="journal article" date="2019" name="Appl. Environ. Microbiol.">
        <title>Genetic determinants of hydroxycinnamic acid metabolism in heterofermentative lactobacilli.</title>
        <authorList>
            <person name="Gaur G."/>
            <person name="Oh J.H."/>
            <person name="Filannino P."/>
            <person name="Gobbetti M."/>
            <person name="van Pijkeren J.P."/>
            <person name="Ganzle M.G."/>
        </authorList>
    </citation>
    <scope>NUCLEOTIDE SEQUENCE [LARGE SCALE GENOMIC DNA]</scope>
    <source>
        <strain evidence="3 4">C5</strain>
    </source>
</reference>
<sequence>MKKTVVLLISTASLLMLTACGDSSNGQNSRDASNRSEKVVKHSKTNVSSHADSSTSDASQDSNQNGESANDNDQTDAFIQAPWTFATASSFLQKVYGASSEGHEYIGLDVIDLTGVSDSSYAWPSNKIPGNSIFVMYVNKSGAGDGGIVLTKNNNHTVTIILGSGAASEPDMKLVVDAKNGSILSNENLSGNYENMLSYFGIQTHTEQDEGDSNTDSQSDADSTDDDSSDSVSDDSQSNDDSDSNDDTSDSQSSEDDSISQDSNNSVSVDSDNVDSNDNGD</sequence>
<dbReference type="OrthoDB" id="9960121at2"/>
<feature type="chain" id="PRO_5026753372" description="DUF4767 domain-containing protein" evidence="2">
    <location>
        <begin position="22"/>
        <end position="281"/>
    </location>
</feature>
<feature type="compositionally biased region" description="Polar residues" evidence="1">
    <location>
        <begin position="63"/>
        <end position="73"/>
    </location>
</feature>
<organism evidence="3 4">
    <name type="scientific">Furfurilactobacillus milii</name>
    <dbReference type="NCBI Taxonomy" id="2888272"/>
    <lineage>
        <taxon>Bacteria</taxon>
        <taxon>Bacillati</taxon>
        <taxon>Bacillota</taxon>
        <taxon>Bacilli</taxon>
        <taxon>Lactobacillales</taxon>
        <taxon>Lactobacillaceae</taxon>
        <taxon>Furfurilactobacillus</taxon>
    </lineage>
</organism>
<keyword evidence="2" id="KW-0732">Signal</keyword>
<feature type="compositionally biased region" description="Low complexity" evidence="1">
    <location>
        <begin position="48"/>
        <end position="62"/>
    </location>
</feature>
<feature type="compositionally biased region" description="Acidic residues" evidence="1">
    <location>
        <begin position="272"/>
        <end position="281"/>
    </location>
</feature>
<gene>
    <name evidence="3" type="ORF">GB993_05620</name>
</gene>
<feature type="compositionally biased region" description="Low complexity" evidence="1">
    <location>
        <begin position="260"/>
        <end position="271"/>
    </location>
</feature>
<feature type="compositionally biased region" description="Polar residues" evidence="1">
    <location>
        <begin position="22"/>
        <end position="31"/>
    </location>
</feature>
<dbReference type="AlphaFoldDB" id="A0A6N9I2A3"/>
<evidence type="ECO:0008006" key="5">
    <source>
        <dbReference type="Google" id="ProtNLM"/>
    </source>
</evidence>
<evidence type="ECO:0000313" key="4">
    <source>
        <dbReference type="Proteomes" id="UP000449209"/>
    </source>
</evidence>
<evidence type="ECO:0000313" key="3">
    <source>
        <dbReference type="EMBL" id="MYV16978.1"/>
    </source>
</evidence>
<comment type="caution">
    <text evidence="3">The sequence shown here is derived from an EMBL/GenBank/DDBJ whole genome shotgun (WGS) entry which is preliminary data.</text>
</comment>
<evidence type="ECO:0000256" key="1">
    <source>
        <dbReference type="SAM" id="MobiDB-lite"/>
    </source>
</evidence>
<dbReference type="EMBL" id="WEZQ01000006">
    <property type="protein sequence ID" value="MYV16978.1"/>
    <property type="molecule type" value="Genomic_DNA"/>
</dbReference>
<feature type="signal peptide" evidence="2">
    <location>
        <begin position="1"/>
        <end position="21"/>
    </location>
</feature>
<protein>
    <recommendedName>
        <fullName evidence="5">DUF4767 domain-containing protein</fullName>
    </recommendedName>
</protein>
<dbReference type="Proteomes" id="UP000449209">
    <property type="component" value="Unassembled WGS sequence"/>
</dbReference>
<name>A0A6N9I2A3_9LACO</name>
<feature type="region of interest" description="Disordered" evidence="1">
    <location>
        <begin position="22"/>
        <end position="73"/>
    </location>
</feature>
<feature type="compositionally biased region" description="Acidic residues" evidence="1">
    <location>
        <begin position="222"/>
        <end position="259"/>
    </location>
</feature>
<proteinExistence type="predicted"/>